<evidence type="ECO:0000256" key="10">
    <source>
        <dbReference type="ARBA" id="ARBA00023114"/>
    </source>
</evidence>
<dbReference type="OrthoDB" id="9808948at2"/>
<evidence type="ECO:0000256" key="14">
    <source>
        <dbReference type="ARBA" id="ARBA00023288"/>
    </source>
</evidence>
<keyword evidence="6" id="KW-0812">Transmembrane</keyword>
<sequence length="383" mass="41476">MNFVFNKTSLVLVSTLLLSSCSITPKSGPTTGEVVNASDLPITLIEVDNQVVNQLFTAEQQQAFSSFKQQSEVSGKVGAGDILSITIWEASPAILFADASINANGNGVKTVALPEQMVDKNGYLTVPFVGNLKVAGLTPLQIQRVVTQRLSNMANQPQVLVQVKSNNSENVTVLRQGNSVKMPLTAHGERVLDAVAAVGGVDTEVQNISVQITRGNEVKAISLASLVSDPKQNIALQPGDVVYLMTNPLSFTAMGAVGKNQEVNFSAQGLNLAQALGRVEGLDDNRADPQGLFVFRYLTLADLPAKEQQSWLQQGYNLQSSVPTVYRINLKNPQALFWLQKFPVHNQDIIYISNAPFAEFTKFVRAIYYVVSPAVNTVRAVQD</sequence>
<evidence type="ECO:0000259" key="15">
    <source>
        <dbReference type="Pfam" id="PF02563"/>
    </source>
</evidence>
<evidence type="ECO:0000256" key="4">
    <source>
        <dbReference type="ARBA" id="ARBA00022452"/>
    </source>
</evidence>
<dbReference type="InterPro" id="IPR003715">
    <property type="entry name" value="Poly_export_N"/>
</dbReference>
<dbReference type="GO" id="GO:0006811">
    <property type="term" value="P:monoatomic ion transport"/>
    <property type="evidence" value="ECO:0007669"/>
    <property type="project" value="UniProtKB-KW"/>
</dbReference>
<keyword evidence="5" id="KW-0762">Sugar transport</keyword>
<keyword evidence="4" id="KW-1134">Transmembrane beta strand</keyword>
<dbReference type="Gene3D" id="3.30.1950.10">
    <property type="entry name" value="wza like domain"/>
    <property type="match status" value="1"/>
</dbReference>
<evidence type="ECO:0000256" key="8">
    <source>
        <dbReference type="ARBA" id="ARBA00023047"/>
    </source>
</evidence>
<evidence type="ECO:0000256" key="2">
    <source>
        <dbReference type="ARBA" id="ARBA00009450"/>
    </source>
</evidence>
<evidence type="ECO:0000256" key="12">
    <source>
        <dbReference type="ARBA" id="ARBA00023139"/>
    </source>
</evidence>
<dbReference type="Proteomes" id="UP000265691">
    <property type="component" value="Unassembled WGS sequence"/>
</dbReference>
<dbReference type="GO" id="GO:0009279">
    <property type="term" value="C:cell outer membrane"/>
    <property type="evidence" value="ECO:0007669"/>
    <property type="project" value="UniProtKB-SubCell"/>
</dbReference>
<evidence type="ECO:0000256" key="9">
    <source>
        <dbReference type="ARBA" id="ARBA00023065"/>
    </source>
</evidence>
<feature type="domain" description="Polysaccharide export protein N-terminal" evidence="15">
    <location>
        <begin position="76"/>
        <end position="164"/>
    </location>
</feature>
<accession>A0A3A1Y5U9</accession>
<evidence type="ECO:0000256" key="6">
    <source>
        <dbReference type="ARBA" id="ARBA00022692"/>
    </source>
</evidence>
<dbReference type="Pfam" id="PF22461">
    <property type="entry name" value="SLBB_2"/>
    <property type="match status" value="1"/>
</dbReference>
<evidence type="ECO:0000256" key="7">
    <source>
        <dbReference type="ARBA" id="ARBA00022729"/>
    </source>
</evidence>
<evidence type="ECO:0000256" key="5">
    <source>
        <dbReference type="ARBA" id="ARBA00022597"/>
    </source>
</evidence>
<keyword evidence="11" id="KW-0472">Membrane</keyword>
<dbReference type="Gene3D" id="3.10.560.10">
    <property type="entry name" value="Outer membrane lipoprotein wza domain like"/>
    <property type="match status" value="2"/>
</dbReference>
<dbReference type="GO" id="GO:0015159">
    <property type="term" value="F:polysaccharide transmembrane transporter activity"/>
    <property type="evidence" value="ECO:0007669"/>
    <property type="project" value="InterPro"/>
</dbReference>
<keyword evidence="12" id="KW-0564">Palmitate</keyword>
<evidence type="ECO:0000256" key="1">
    <source>
        <dbReference type="ARBA" id="ARBA00004571"/>
    </source>
</evidence>
<evidence type="ECO:0000313" key="17">
    <source>
        <dbReference type="EMBL" id="RIY32871.1"/>
    </source>
</evidence>
<dbReference type="EMBL" id="NRHC01000043">
    <property type="protein sequence ID" value="RIY32871.1"/>
    <property type="molecule type" value="Genomic_DNA"/>
</dbReference>
<dbReference type="PANTHER" id="PTHR33619">
    <property type="entry name" value="POLYSACCHARIDE EXPORT PROTEIN GFCE-RELATED"/>
    <property type="match status" value="1"/>
</dbReference>
<dbReference type="AlphaFoldDB" id="A0A3A1Y5U9"/>
<keyword evidence="10" id="KW-0626">Porin</keyword>
<gene>
    <name evidence="17" type="ORF">CKF54_04035</name>
</gene>
<dbReference type="GO" id="GO:0015288">
    <property type="term" value="F:porin activity"/>
    <property type="evidence" value="ECO:0007669"/>
    <property type="project" value="UniProtKB-KW"/>
</dbReference>
<keyword evidence="8" id="KW-0625">Polysaccharide transport</keyword>
<proteinExistence type="inferred from homology"/>
<comment type="similarity">
    <text evidence="2">Belongs to the BexD/CtrA/VexA family.</text>
</comment>
<dbReference type="RefSeq" id="WP_119525029.1">
    <property type="nucleotide sequence ID" value="NZ_NRHC01000043.1"/>
</dbReference>
<keyword evidence="13" id="KW-0998">Cell outer membrane</keyword>
<keyword evidence="3" id="KW-0813">Transport</keyword>
<keyword evidence="18" id="KW-1185">Reference proteome</keyword>
<organism evidence="17 18">
    <name type="scientific">Psittacicella hinzii</name>
    <dbReference type="NCBI Taxonomy" id="2028575"/>
    <lineage>
        <taxon>Bacteria</taxon>
        <taxon>Pseudomonadati</taxon>
        <taxon>Pseudomonadota</taxon>
        <taxon>Gammaproteobacteria</taxon>
        <taxon>Pasteurellales</taxon>
        <taxon>Psittacicellaceae</taxon>
        <taxon>Psittacicella</taxon>
    </lineage>
</organism>
<evidence type="ECO:0000259" key="16">
    <source>
        <dbReference type="Pfam" id="PF22461"/>
    </source>
</evidence>
<comment type="caution">
    <text evidence="17">The sequence shown here is derived from an EMBL/GenBank/DDBJ whole genome shotgun (WGS) entry which is preliminary data.</text>
</comment>
<evidence type="ECO:0000256" key="3">
    <source>
        <dbReference type="ARBA" id="ARBA00022448"/>
    </source>
</evidence>
<evidence type="ECO:0000256" key="13">
    <source>
        <dbReference type="ARBA" id="ARBA00023237"/>
    </source>
</evidence>
<keyword evidence="7" id="KW-0732">Signal</keyword>
<dbReference type="PANTHER" id="PTHR33619:SF3">
    <property type="entry name" value="POLYSACCHARIDE EXPORT PROTEIN GFCE-RELATED"/>
    <property type="match status" value="1"/>
</dbReference>
<keyword evidence="14" id="KW-0449">Lipoprotein</keyword>
<evidence type="ECO:0000313" key="18">
    <source>
        <dbReference type="Proteomes" id="UP000265691"/>
    </source>
</evidence>
<evidence type="ECO:0000256" key="11">
    <source>
        <dbReference type="ARBA" id="ARBA00023136"/>
    </source>
</evidence>
<dbReference type="InterPro" id="IPR054765">
    <property type="entry name" value="SLBB_dom"/>
</dbReference>
<dbReference type="Pfam" id="PF02563">
    <property type="entry name" value="Poly_export"/>
    <property type="match status" value="1"/>
</dbReference>
<dbReference type="InterPro" id="IPR049712">
    <property type="entry name" value="Poly_export"/>
</dbReference>
<dbReference type="GO" id="GO:0046930">
    <property type="term" value="C:pore complex"/>
    <property type="evidence" value="ECO:0007669"/>
    <property type="project" value="UniProtKB-KW"/>
</dbReference>
<dbReference type="PROSITE" id="PS51257">
    <property type="entry name" value="PROKAR_LIPOPROTEIN"/>
    <property type="match status" value="1"/>
</dbReference>
<keyword evidence="9" id="KW-0406">Ion transport</keyword>
<name>A0A3A1Y5U9_9GAMM</name>
<feature type="domain" description="SLBB" evidence="16">
    <location>
        <begin position="252"/>
        <end position="352"/>
    </location>
</feature>
<protein>
    <submittedName>
        <fullName evidence="17">Sugar ABC transporter substrate-binding protein</fullName>
    </submittedName>
</protein>
<reference evidence="17 18" key="1">
    <citation type="submission" date="2017-08" db="EMBL/GenBank/DDBJ databases">
        <title>Reclassification of Bisgaard taxon 37 and 44.</title>
        <authorList>
            <person name="Christensen H."/>
        </authorList>
    </citation>
    <scope>NUCLEOTIDE SEQUENCE [LARGE SCALE GENOMIC DNA]</scope>
    <source>
        <strain evidence="17 18">B96_3</strain>
    </source>
</reference>
<comment type="subcellular location">
    <subcellularLocation>
        <location evidence="1">Cell outer membrane</location>
        <topology evidence="1">Multi-pass membrane protein</topology>
    </subcellularLocation>
</comment>